<dbReference type="SMART" id="SM00387">
    <property type="entry name" value="HATPase_c"/>
    <property type="match status" value="1"/>
</dbReference>
<dbReference type="AlphaFoldDB" id="A0A2Z2KKA4"/>
<evidence type="ECO:0000256" key="14">
    <source>
        <dbReference type="PROSITE-ProRule" id="PRU00169"/>
    </source>
</evidence>
<dbReference type="Pfam" id="PF05227">
    <property type="entry name" value="CHASE3"/>
    <property type="match status" value="1"/>
</dbReference>
<dbReference type="CDD" id="cd19410">
    <property type="entry name" value="HK9-like_sensor"/>
    <property type="match status" value="1"/>
</dbReference>
<dbReference type="FunFam" id="3.30.565.10:FF:000010">
    <property type="entry name" value="Sensor histidine kinase RcsC"/>
    <property type="match status" value="1"/>
</dbReference>
<keyword evidence="21" id="KW-1185">Reference proteome</keyword>
<evidence type="ECO:0000259" key="18">
    <source>
        <dbReference type="PROSITE" id="PS50110"/>
    </source>
</evidence>
<dbReference type="InterPro" id="IPR003661">
    <property type="entry name" value="HisK_dim/P_dom"/>
</dbReference>
<dbReference type="PRINTS" id="PR00344">
    <property type="entry name" value="BCTRLSENSOR"/>
</dbReference>
<dbReference type="SUPFAM" id="SSF52172">
    <property type="entry name" value="CheY-like"/>
    <property type="match status" value="1"/>
</dbReference>
<dbReference type="Pfam" id="PF00512">
    <property type="entry name" value="HisKA"/>
    <property type="match status" value="1"/>
</dbReference>
<dbReference type="InterPro" id="IPR036097">
    <property type="entry name" value="HisK_dim/P_sf"/>
</dbReference>
<keyword evidence="10" id="KW-0067">ATP-binding</keyword>
<dbReference type="Gene3D" id="3.40.50.2300">
    <property type="match status" value="1"/>
</dbReference>
<dbReference type="Pfam" id="PF13185">
    <property type="entry name" value="GAF_2"/>
    <property type="match status" value="1"/>
</dbReference>
<evidence type="ECO:0000256" key="12">
    <source>
        <dbReference type="ARBA" id="ARBA00023136"/>
    </source>
</evidence>
<evidence type="ECO:0000256" key="10">
    <source>
        <dbReference type="ARBA" id="ARBA00022840"/>
    </source>
</evidence>
<evidence type="ECO:0000313" key="21">
    <source>
        <dbReference type="Proteomes" id="UP000249890"/>
    </source>
</evidence>
<dbReference type="Gene3D" id="3.30.565.10">
    <property type="entry name" value="Histidine kinase-like ATPase, C-terminal domain"/>
    <property type="match status" value="1"/>
</dbReference>
<feature type="domain" description="Response regulatory" evidence="18">
    <location>
        <begin position="803"/>
        <end position="919"/>
    </location>
</feature>
<evidence type="ECO:0000256" key="1">
    <source>
        <dbReference type="ARBA" id="ARBA00000085"/>
    </source>
</evidence>
<comment type="similarity">
    <text evidence="3">In the N-terminal section; belongs to the phytochrome family.</text>
</comment>
<dbReference type="CDD" id="cd17546">
    <property type="entry name" value="REC_hyHK_CKI1_RcsC-like"/>
    <property type="match status" value="1"/>
</dbReference>
<keyword evidence="9" id="KW-0418">Kinase</keyword>
<dbReference type="SMART" id="SM00388">
    <property type="entry name" value="HisKA"/>
    <property type="match status" value="1"/>
</dbReference>
<dbReference type="Proteomes" id="UP000249890">
    <property type="component" value="Chromosome"/>
</dbReference>
<dbReference type="InterPro" id="IPR036890">
    <property type="entry name" value="HATPase_C_sf"/>
</dbReference>
<dbReference type="Pfam" id="PF00672">
    <property type="entry name" value="HAMP"/>
    <property type="match status" value="1"/>
</dbReference>
<dbReference type="GO" id="GO:0005886">
    <property type="term" value="C:plasma membrane"/>
    <property type="evidence" value="ECO:0007669"/>
    <property type="project" value="UniProtKB-SubCell"/>
</dbReference>
<keyword evidence="16" id="KW-0812">Transmembrane</keyword>
<dbReference type="PANTHER" id="PTHR45339">
    <property type="entry name" value="HYBRID SIGNAL TRANSDUCTION HISTIDINE KINASE J"/>
    <property type="match status" value="1"/>
</dbReference>
<evidence type="ECO:0000256" key="5">
    <source>
        <dbReference type="ARBA" id="ARBA00022475"/>
    </source>
</evidence>
<dbReference type="InterPro" id="IPR004358">
    <property type="entry name" value="Sig_transdc_His_kin-like_C"/>
</dbReference>
<dbReference type="InterPro" id="IPR003018">
    <property type="entry name" value="GAF"/>
</dbReference>
<dbReference type="Gene3D" id="1.10.287.130">
    <property type="match status" value="1"/>
</dbReference>
<dbReference type="InterPro" id="IPR029016">
    <property type="entry name" value="GAF-like_dom_sf"/>
</dbReference>
<protein>
    <recommendedName>
        <fullName evidence="13">Circadian input-output histidine kinase CikA</fullName>
        <ecNumber evidence="4">2.7.13.3</ecNumber>
    </recommendedName>
</protein>
<dbReference type="SMART" id="SM00304">
    <property type="entry name" value="HAMP"/>
    <property type="match status" value="1"/>
</dbReference>
<keyword evidence="8" id="KW-0547">Nucleotide-binding</keyword>
<dbReference type="InterPro" id="IPR007891">
    <property type="entry name" value="CHASE3"/>
</dbReference>
<organism evidence="20 21">
    <name type="scientific">Paenibacillus donghaensis</name>
    <dbReference type="NCBI Taxonomy" id="414771"/>
    <lineage>
        <taxon>Bacteria</taxon>
        <taxon>Bacillati</taxon>
        <taxon>Bacillota</taxon>
        <taxon>Bacilli</taxon>
        <taxon>Bacillales</taxon>
        <taxon>Paenibacillaceae</taxon>
        <taxon>Paenibacillus</taxon>
    </lineage>
</organism>
<comment type="subcellular location">
    <subcellularLocation>
        <location evidence="2">Cell membrane</location>
        <topology evidence="2">Multi-pass membrane protein</topology>
    </subcellularLocation>
</comment>
<dbReference type="PROSITE" id="PS50109">
    <property type="entry name" value="HIS_KIN"/>
    <property type="match status" value="1"/>
</dbReference>
<accession>A0A2Z2KKA4</accession>
<keyword evidence="5" id="KW-1003">Cell membrane</keyword>
<keyword evidence="12 16" id="KW-0472">Membrane</keyword>
<evidence type="ECO:0000256" key="15">
    <source>
        <dbReference type="SAM" id="Coils"/>
    </source>
</evidence>
<proteinExistence type="inferred from homology"/>
<dbReference type="Pfam" id="PF00072">
    <property type="entry name" value="Response_reg"/>
    <property type="match status" value="1"/>
</dbReference>
<dbReference type="GO" id="GO:0000155">
    <property type="term" value="F:phosphorelay sensor kinase activity"/>
    <property type="evidence" value="ECO:0007669"/>
    <property type="project" value="InterPro"/>
</dbReference>
<dbReference type="CDD" id="cd16922">
    <property type="entry name" value="HATPase_EvgS-ArcB-TorS-like"/>
    <property type="match status" value="1"/>
</dbReference>
<evidence type="ECO:0000256" key="16">
    <source>
        <dbReference type="SAM" id="Phobius"/>
    </source>
</evidence>
<feature type="domain" description="Histidine kinase" evidence="17">
    <location>
        <begin position="528"/>
        <end position="762"/>
    </location>
</feature>
<evidence type="ECO:0000256" key="6">
    <source>
        <dbReference type="ARBA" id="ARBA00022553"/>
    </source>
</evidence>
<evidence type="ECO:0000256" key="7">
    <source>
        <dbReference type="ARBA" id="ARBA00022679"/>
    </source>
</evidence>
<dbReference type="InterPro" id="IPR003660">
    <property type="entry name" value="HAMP_dom"/>
</dbReference>
<evidence type="ECO:0000256" key="13">
    <source>
        <dbReference type="ARBA" id="ARBA00074306"/>
    </source>
</evidence>
<evidence type="ECO:0000256" key="2">
    <source>
        <dbReference type="ARBA" id="ARBA00004651"/>
    </source>
</evidence>
<dbReference type="SUPFAM" id="SSF55874">
    <property type="entry name" value="ATPase domain of HSP90 chaperone/DNA topoisomerase II/histidine kinase"/>
    <property type="match status" value="1"/>
</dbReference>
<dbReference type="Gene3D" id="6.10.340.10">
    <property type="match status" value="1"/>
</dbReference>
<dbReference type="Gene3D" id="3.30.450.40">
    <property type="match status" value="1"/>
</dbReference>
<evidence type="ECO:0000256" key="4">
    <source>
        <dbReference type="ARBA" id="ARBA00012438"/>
    </source>
</evidence>
<dbReference type="PROSITE" id="PS50110">
    <property type="entry name" value="RESPONSE_REGULATORY"/>
    <property type="match status" value="1"/>
</dbReference>
<feature type="transmembrane region" description="Helical" evidence="16">
    <location>
        <begin position="26"/>
        <end position="44"/>
    </location>
</feature>
<dbReference type="KEGG" id="pdh:B9T62_11860"/>
<dbReference type="GO" id="GO:0005524">
    <property type="term" value="F:ATP binding"/>
    <property type="evidence" value="ECO:0007669"/>
    <property type="project" value="UniProtKB-KW"/>
</dbReference>
<dbReference type="CDD" id="cd06225">
    <property type="entry name" value="HAMP"/>
    <property type="match status" value="1"/>
</dbReference>
<evidence type="ECO:0000259" key="19">
    <source>
        <dbReference type="PROSITE" id="PS50885"/>
    </source>
</evidence>
<dbReference type="SUPFAM" id="SSF55781">
    <property type="entry name" value="GAF domain-like"/>
    <property type="match status" value="1"/>
</dbReference>
<name>A0A2Z2KKA4_9BACL</name>
<dbReference type="CDD" id="cd00082">
    <property type="entry name" value="HisKA"/>
    <property type="match status" value="1"/>
</dbReference>
<dbReference type="OrthoDB" id="9790669at2"/>
<dbReference type="SMART" id="SM00448">
    <property type="entry name" value="REC"/>
    <property type="match status" value="1"/>
</dbReference>
<comment type="catalytic activity">
    <reaction evidence="1">
        <text>ATP + protein L-histidine = ADP + protein N-phospho-L-histidine.</text>
        <dbReference type="EC" id="2.7.13.3"/>
    </reaction>
</comment>
<evidence type="ECO:0000259" key="17">
    <source>
        <dbReference type="PROSITE" id="PS50109"/>
    </source>
</evidence>
<feature type="transmembrane region" description="Helical" evidence="16">
    <location>
        <begin position="201"/>
        <end position="223"/>
    </location>
</feature>
<sequence length="922" mass="102185">MGIISVFLGGNHVVRWFNAWSIHTKIISGFLIIVGCLTLFTVVVHNQIYSKQNEVNVITTHDRQVTSLTNQIEKSVLDMENGMQGYVITGDPLYLDPYKRGKAQWQQDYDQLYEVIAADESGILRLQAIKGNIDSWVNEYVDHILSLKQANNALGIAESFRSGVGIQQVDIIRQQFDAFRDTEKQATDLRITAQKSSNSSLVAFLYLFAVVVAGIALVIAVFLSRSILSTLRVATSTIQAIALSEDNLEERITVTSKDEIGDLAHATNLLLDSHQQQYWIQTLTSDFAAMYQGIEDTDVLADLFLTKICTMLNGQYGALYLLKGKDLLLKAASYAGNGNDIGKQSFKVGDGLVGQCAKERTIIHINQIPGNYIRIESGLGEAQPEHILLVPVEYQGSLQAVIEIASMEEFNELQLRLLDSILGPFAAAADIVKARMEIDRLYAESQILNTDLQLHSREVQSQSVELQTQSEELRLQSEELQAINGQLQEQRNHAQSMTAEAEKAKSEMQLYAEQLTISSQYKSEFLANMSHELRTPLNSMLIFSQFLKENHNQTLTEEELQYAGYIQNSGNDLLTLINDILDLSKVEAGKMSIHVDPVNISELPQTMEQHFSALAAQKGLEFTVSVAADTPDLMYTDEQRLQQILKNLISNAIKFTEAGKVEVTIQSAQPAVLETLENVPASAEGVITFTIRDTGMGIPEEKQQLIFESFRQADGTVERNYGGTGLGLSISKQLTALLGGELHLISEPGAGSVFTLILPSLAGNIEQIEVASAAEFPISRTVQSVEQEKLPGTGSFDVLRGKKVMIVDDDKRNTQALMAPLTHQGMKVFVADSGKECLQLLEQEEMDIILMDIMMPEMNGYQVMKTIRNSLNNAELPIIAVTAKAMNQDRDKSLAAGASDYLSKPIDMNRLFSLMRVWLTQK</sequence>
<keyword evidence="7" id="KW-0808">Transferase</keyword>
<dbReference type="InterPro" id="IPR001789">
    <property type="entry name" value="Sig_transdc_resp-reg_receiver"/>
</dbReference>
<feature type="domain" description="HAMP" evidence="19">
    <location>
        <begin position="225"/>
        <end position="273"/>
    </location>
</feature>
<dbReference type="PROSITE" id="PS50885">
    <property type="entry name" value="HAMP"/>
    <property type="match status" value="1"/>
</dbReference>
<evidence type="ECO:0000256" key="3">
    <source>
        <dbReference type="ARBA" id="ARBA00006402"/>
    </source>
</evidence>
<evidence type="ECO:0000256" key="9">
    <source>
        <dbReference type="ARBA" id="ARBA00022777"/>
    </source>
</evidence>
<feature type="modified residue" description="4-aspartylphosphate" evidence="14">
    <location>
        <position position="852"/>
    </location>
</feature>
<dbReference type="InterPro" id="IPR003594">
    <property type="entry name" value="HATPase_dom"/>
</dbReference>
<dbReference type="Pfam" id="PF02518">
    <property type="entry name" value="HATPase_c"/>
    <property type="match status" value="1"/>
</dbReference>
<dbReference type="EC" id="2.7.13.3" evidence="4"/>
<keyword evidence="11" id="KW-0902">Two-component regulatory system</keyword>
<dbReference type="EMBL" id="CP021780">
    <property type="protein sequence ID" value="ASA21412.1"/>
    <property type="molecule type" value="Genomic_DNA"/>
</dbReference>
<reference evidence="20 21" key="1">
    <citation type="submission" date="2017-06" db="EMBL/GenBank/DDBJ databases">
        <title>Complete genome sequence of Paenibacillus donghaensis KCTC 13049T isolated from East Sea sediment, South Korea.</title>
        <authorList>
            <person name="Jung B.K."/>
            <person name="Hong S.-J."/>
            <person name="Shin J.-H."/>
        </authorList>
    </citation>
    <scope>NUCLEOTIDE SEQUENCE [LARGE SCALE GENOMIC DNA]</scope>
    <source>
        <strain evidence="20 21">KCTC 13049</strain>
    </source>
</reference>
<feature type="coiled-coil region" evidence="15">
    <location>
        <begin position="466"/>
        <end position="514"/>
    </location>
</feature>
<dbReference type="InterPro" id="IPR005467">
    <property type="entry name" value="His_kinase_dom"/>
</dbReference>
<keyword evidence="6 14" id="KW-0597">Phosphoprotein</keyword>
<gene>
    <name evidence="20" type="ORF">B9T62_11860</name>
</gene>
<dbReference type="PANTHER" id="PTHR45339:SF1">
    <property type="entry name" value="HYBRID SIGNAL TRANSDUCTION HISTIDINE KINASE J"/>
    <property type="match status" value="1"/>
</dbReference>
<evidence type="ECO:0000313" key="20">
    <source>
        <dbReference type="EMBL" id="ASA21412.1"/>
    </source>
</evidence>
<keyword evidence="16" id="KW-1133">Transmembrane helix</keyword>
<evidence type="ECO:0000256" key="11">
    <source>
        <dbReference type="ARBA" id="ARBA00023012"/>
    </source>
</evidence>
<keyword evidence="15" id="KW-0175">Coiled coil</keyword>
<dbReference type="SUPFAM" id="SSF47384">
    <property type="entry name" value="Homodimeric domain of signal transducing histidine kinase"/>
    <property type="match status" value="1"/>
</dbReference>
<evidence type="ECO:0000256" key="8">
    <source>
        <dbReference type="ARBA" id="ARBA00022741"/>
    </source>
</evidence>
<dbReference type="InterPro" id="IPR011006">
    <property type="entry name" value="CheY-like_superfamily"/>
</dbReference>